<feature type="transmembrane region" description="Helical" evidence="8">
    <location>
        <begin position="70"/>
        <end position="88"/>
    </location>
</feature>
<feature type="transmembrane region" description="Helical" evidence="8">
    <location>
        <begin position="212"/>
        <end position="231"/>
    </location>
</feature>
<dbReference type="PANTHER" id="PTHR22926:SF3">
    <property type="entry name" value="UNDECAPRENYL-PHOSPHATE ALPHA-N-ACETYLGLUCOSAMINYL 1-PHOSPHATE TRANSFERASE"/>
    <property type="match status" value="1"/>
</dbReference>
<evidence type="ECO:0000256" key="6">
    <source>
        <dbReference type="ARBA" id="ARBA00023136"/>
    </source>
</evidence>
<comment type="caution">
    <text evidence="9">The sequence shown here is derived from an EMBL/GenBank/DDBJ whole genome shotgun (WGS) entry which is preliminary data.</text>
</comment>
<keyword evidence="2" id="KW-1003">Cell membrane</keyword>
<evidence type="ECO:0000313" key="9">
    <source>
        <dbReference type="EMBL" id="ORJ58781.1"/>
    </source>
</evidence>
<evidence type="ECO:0000256" key="2">
    <source>
        <dbReference type="ARBA" id="ARBA00022475"/>
    </source>
</evidence>
<feature type="transmembrane region" description="Helical" evidence="8">
    <location>
        <begin position="237"/>
        <end position="256"/>
    </location>
</feature>
<reference evidence="9 10" key="1">
    <citation type="submission" date="2017-03" db="EMBL/GenBank/DDBJ databases">
        <title>Genome sequence of Geothermobacter sp. EPR-M, Deep-Sea Iron Reducer.</title>
        <authorList>
            <person name="Tully B."/>
            <person name="Savalia P."/>
            <person name="Abuyen K."/>
            <person name="Baughan C."/>
            <person name="Romero E."/>
            <person name="Ronkowski C."/>
            <person name="Torres B."/>
            <person name="Tremblay J."/>
            <person name="Trujillo A."/>
            <person name="Tyler M."/>
            <person name="Perez-Rodriguez I."/>
            <person name="Amend J."/>
        </authorList>
    </citation>
    <scope>NUCLEOTIDE SEQUENCE [LARGE SCALE GENOMIC DNA]</scope>
    <source>
        <strain evidence="9 10">EPR-M</strain>
    </source>
</reference>
<feature type="binding site" evidence="7">
    <location>
        <position position="149"/>
    </location>
    <ligand>
        <name>Mg(2+)</name>
        <dbReference type="ChEBI" id="CHEBI:18420"/>
    </ligand>
</feature>
<evidence type="ECO:0000256" key="8">
    <source>
        <dbReference type="SAM" id="Phobius"/>
    </source>
</evidence>
<comment type="cofactor">
    <cofactor evidence="7">
        <name>Mg(2+)</name>
        <dbReference type="ChEBI" id="CHEBI:18420"/>
    </cofactor>
</comment>
<evidence type="ECO:0000256" key="4">
    <source>
        <dbReference type="ARBA" id="ARBA00022692"/>
    </source>
</evidence>
<dbReference type="PANTHER" id="PTHR22926">
    <property type="entry name" value="PHOSPHO-N-ACETYLMURAMOYL-PENTAPEPTIDE-TRANSFERASE"/>
    <property type="match status" value="1"/>
</dbReference>
<dbReference type="CDD" id="cd06853">
    <property type="entry name" value="GT_WecA_like"/>
    <property type="match status" value="1"/>
</dbReference>
<protein>
    <recommendedName>
        <fullName evidence="11">UDP-GlcNAc:undecaprenyl-phosphate GlcNAc-1-phosphate transferase</fullName>
    </recommendedName>
</protein>
<dbReference type="GO" id="GO:0005886">
    <property type="term" value="C:plasma membrane"/>
    <property type="evidence" value="ECO:0007669"/>
    <property type="project" value="UniProtKB-SubCell"/>
</dbReference>
<feature type="transmembrane region" description="Helical" evidence="8">
    <location>
        <begin position="6"/>
        <end position="24"/>
    </location>
</feature>
<dbReference type="GO" id="GO:0044038">
    <property type="term" value="P:cell wall macromolecule biosynthetic process"/>
    <property type="evidence" value="ECO:0007669"/>
    <property type="project" value="TreeGrafter"/>
</dbReference>
<proteinExistence type="predicted"/>
<dbReference type="GO" id="GO:0071555">
    <property type="term" value="P:cell wall organization"/>
    <property type="evidence" value="ECO:0007669"/>
    <property type="project" value="TreeGrafter"/>
</dbReference>
<dbReference type="RefSeq" id="WP_085011010.1">
    <property type="nucleotide sequence ID" value="NZ_NAAD01000014.1"/>
</dbReference>
<organism evidence="9 10">
    <name type="scientific">Geothermobacter hydrogeniphilus</name>
    <dbReference type="NCBI Taxonomy" id="1969733"/>
    <lineage>
        <taxon>Bacteria</taxon>
        <taxon>Pseudomonadati</taxon>
        <taxon>Thermodesulfobacteriota</taxon>
        <taxon>Desulfuromonadia</taxon>
        <taxon>Desulfuromonadales</taxon>
        <taxon>Geothermobacteraceae</taxon>
        <taxon>Geothermobacter</taxon>
    </lineage>
</organism>
<feature type="binding site" evidence="7">
    <location>
        <position position="209"/>
    </location>
    <ligand>
        <name>Mg(2+)</name>
        <dbReference type="ChEBI" id="CHEBI:18420"/>
    </ligand>
</feature>
<feature type="transmembrane region" description="Helical" evidence="8">
    <location>
        <begin position="100"/>
        <end position="121"/>
    </location>
</feature>
<dbReference type="AlphaFoldDB" id="A0A1X0Y0P6"/>
<keyword evidence="7" id="KW-0460">Magnesium</keyword>
<name>A0A1X0Y0P6_9BACT</name>
<keyword evidence="10" id="KW-1185">Reference proteome</keyword>
<dbReference type="GO" id="GO:0016780">
    <property type="term" value="F:phosphotransferase activity, for other substituted phosphate groups"/>
    <property type="evidence" value="ECO:0007669"/>
    <property type="project" value="InterPro"/>
</dbReference>
<evidence type="ECO:0000313" key="10">
    <source>
        <dbReference type="Proteomes" id="UP000193136"/>
    </source>
</evidence>
<feature type="transmembrane region" description="Helical" evidence="8">
    <location>
        <begin position="127"/>
        <end position="149"/>
    </location>
</feature>
<feature type="transmembrane region" description="Helical" evidence="8">
    <location>
        <begin position="286"/>
        <end position="309"/>
    </location>
</feature>
<keyword evidence="4 8" id="KW-0812">Transmembrane</keyword>
<gene>
    <name evidence="9" type="ORF">B5V00_11845</name>
</gene>
<dbReference type="InterPro" id="IPR000715">
    <property type="entry name" value="Glycosyl_transferase_4"/>
</dbReference>
<dbReference type="GO" id="GO:0046872">
    <property type="term" value="F:metal ion binding"/>
    <property type="evidence" value="ECO:0007669"/>
    <property type="project" value="UniProtKB-KW"/>
</dbReference>
<dbReference type="OrthoDB" id="9783652at2"/>
<feature type="transmembrane region" description="Helical" evidence="8">
    <location>
        <begin position="181"/>
        <end position="200"/>
    </location>
</feature>
<keyword evidence="3" id="KW-0808">Transferase</keyword>
<comment type="subcellular location">
    <subcellularLocation>
        <location evidence="1">Cell membrane</location>
        <topology evidence="1">Multi-pass membrane protein</topology>
    </subcellularLocation>
</comment>
<dbReference type="GO" id="GO:0009103">
    <property type="term" value="P:lipopolysaccharide biosynthetic process"/>
    <property type="evidence" value="ECO:0007669"/>
    <property type="project" value="TreeGrafter"/>
</dbReference>
<dbReference type="Pfam" id="PF00953">
    <property type="entry name" value="Glycos_transf_4"/>
    <property type="match status" value="1"/>
</dbReference>
<dbReference type="Proteomes" id="UP000193136">
    <property type="component" value="Unassembled WGS sequence"/>
</dbReference>
<keyword evidence="5 8" id="KW-1133">Transmembrane helix</keyword>
<keyword evidence="7" id="KW-0479">Metal-binding</keyword>
<feature type="transmembrane region" description="Helical" evidence="8">
    <location>
        <begin position="315"/>
        <end position="335"/>
    </location>
</feature>
<evidence type="ECO:0000256" key="7">
    <source>
        <dbReference type="PIRSR" id="PIRSR600715-1"/>
    </source>
</evidence>
<evidence type="ECO:0000256" key="5">
    <source>
        <dbReference type="ARBA" id="ARBA00022989"/>
    </source>
</evidence>
<evidence type="ECO:0008006" key="11">
    <source>
        <dbReference type="Google" id="ProtNLM"/>
    </source>
</evidence>
<keyword evidence="6 8" id="KW-0472">Membrane</keyword>
<dbReference type="EMBL" id="NAAD01000014">
    <property type="protein sequence ID" value="ORJ58781.1"/>
    <property type="molecule type" value="Genomic_DNA"/>
</dbReference>
<accession>A0A1X0Y0P6</accession>
<feature type="transmembrane region" description="Helical" evidence="8">
    <location>
        <begin position="156"/>
        <end position="175"/>
    </location>
</feature>
<sequence length="348" mass="37220">MLVSFFIAVIASTLLTPCLIRWAHSRGILDQPGGRKKHSTGIPRLGGIAIFLGASLGILCVGTLSREMAAILTGGFLIWLTGVIDDGMEIRPAVKLMGQVLGVSIAVFWGDIHIVNLGNLFGGGNVVFSASYSEFFTIFAVVGVINAVNMLDGLDALAAGFGLIALFSFLALGIGCGNETVVIYCLAVGGGVVGFIRYNIHPAKIFMGDSGSLFLGYSLGIIAVVLSQGYGGKPIQPILPLIILGVPIIDTLVVMFRRIAKGKNPLSPDRTHLHYIFQDFGIPHPLTVVVICLIAFFWCGVALLCATLLSPFPQHVLFFCFLSVCIVSYLCIGWVRSKSTLLWDRMQG</sequence>
<feature type="transmembrane region" description="Helical" evidence="8">
    <location>
        <begin position="45"/>
        <end position="64"/>
    </location>
</feature>
<evidence type="ECO:0000256" key="3">
    <source>
        <dbReference type="ARBA" id="ARBA00022679"/>
    </source>
</evidence>
<evidence type="ECO:0000256" key="1">
    <source>
        <dbReference type="ARBA" id="ARBA00004651"/>
    </source>
</evidence>
<dbReference type="STRING" id="1969733.B5V00_11845"/>